<proteinExistence type="predicted"/>
<keyword evidence="2" id="KW-1185">Reference proteome</keyword>
<dbReference type="EMBL" id="JARKIK010000039">
    <property type="protein sequence ID" value="KAK8738498.1"/>
    <property type="molecule type" value="Genomic_DNA"/>
</dbReference>
<sequence>CLKLFVAPDTHLRLGMPHLTTSQATVPLSPHLAAPCFITSLYLKPLSLSLFIPPLSPVFGWEGASAPPMRTHALFPSIAPRRDQQNHSLYYKMAFHFTCLATPGLSTFTADTAHHIGIPLR</sequence>
<reference evidence="1 2" key="1">
    <citation type="journal article" date="2024" name="BMC Genomics">
        <title>Genome assembly of redclaw crayfish (Cherax quadricarinatus) provides insights into its immune adaptation and hypoxia tolerance.</title>
        <authorList>
            <person name="Liu Z."/>
            <person name="Zheng J."/>
            <person name="Li H."/>
            <person name="Fang K."/>
            <person name="Wang S."/>
            <person name="He J."/>
            <person name="Zhou D."/>
            <person name="Weng S."/>
            <person name="Chi M."/>
            <person name="Gu Z."/>
            <person name="He J."/>
            <person name="Li F."/>
            <person name="Wang M."/>
        </authorList>
    </citation>
    <scope>NUCLEOTIDE SEQUENCE [LARGE SCALE GENOMIC DNA]</scope>
    <source>
        <strain evidence="1">ZL_2023a</strain>
    </source>
</reference>
<evidence type="ECO:0000313" key="1">
    <source>
        <dbReference type="EMBL" id="KAK8738498.1"/>
    </source>
</evidence>
<organism evidence="1 2">
    <name type="scientific">Cherax quadricarinatus</name>
    <name type="common">Australian red claw crayfish</name>
    <dbReference type="NCBI Taxonomy" id="27406"/>
    <lineage>
        <taxon>Eukaryota</taxon>
        <taxon>Metazoa</taxon>
        <taxon>Ecdysozoa</taxon>
        <taxon>Arthropoda</taxon>
        <taxon>Crustacea</taxon>
        <taxon>Multicrustacea</taxon>
        <taxon>Malacostraca</taxon>
        <taxon>Eumalacostraca</taxon>
        <taxon>Eucarida</taxon>
        <taxon>Decapoda</taxon>
        <taxon>Pleocyemata</taxon>
        <taxon>Astacidea</taxon>
        <taxon>Parastacoidea</taxon>
        <taxon>Parastacidae</taxon>
        <taxon>Cherax</taxon>
    </lineage>
</organism>
<comment type="caution">
    <text evidence="1">The sequence shown here is derived from an EMBL/GenBank/DDBJ whole genome shotgun (WGS) entry which is preliminary data.</text>
</comment>
<gene>
    <name evidence="1" type="ORF">OTU49_003909</name>
</gene>
<evidence type="ECO:0000313" key="2">
    <source>
        <dbReference type="Proteomes" id="UP001445076"/>
    </source>
</evidence>
<feature type="non-terminal residue" evidence="1">
    <location>
        <position position="1"/>
    </location>
</feature>
<name>A0AAW0XER3_CHEQU</name>
<accession>A0AAW0XER3</accession>
<dbReference type="Proteomes" id="UP001445076">
    <property type="component" value="Unassembled WGS sequence"/>
</dbReference>
<dbReference type="AlphaFoldDB" id="A0AAW0XER3"/>
<protein>
    <submittedName>
        <fullName evidence="1">Uncharacterized protein</fullName>
    </submittedName>
</protein>